<dbReference type="GO" id="GO:0031267">
    <property type="term" value="F:small GTPase binding"/>
    <property type="evidence" value="ECO:0007669"/>
    <property type="project" value="TreeGrafter"/>
</dbReference>
<dbReference type="PROSITE" id="PS51205">
    <property type="entry name" value="VPS9"/>
    <property type="match status" value="1"/>
</dbReference>
<gene>
    <name evidence="3" type="ORF">EIN_227460</name>
</gene>
<evidence type="ECO:0000313" key="4">
    <source>
        <dbReference type="Proteomes" id="UP000014680"/>
    </source>
</evidence>
<feature type="domain" description="VPS9" evidence="2">
    <location>
        <begin position="491"/>
        <end position="633"/>
    </location>
</feature>
<dbReference type="VEuPathDB" id="AmoebaDB:EIN_227460"/>
<dbReference type="OMA" id="WEGCSWG"/>
<sequence length="712" mass="82355">MASVRTYGCCLPQVDQPISTGLKRQTSVQVKNFVSDELDFQPLISTFVSMRGKTFQANTKIKNSESVTSSQFIIDMLSSDLGKYAVLCAIEFSMTLCIPIGNYSLPTPEFFVTHLIRRHPHSKGFISLNGIQGVIETDFIYYKNCEKEPWKCKYEEMMYYFDSKPNNTEKYNNQANITGYDVLCTPIGIIPILYIKEPLKWEGCSWGFLCDNIQNWRSKSVEKKDKVAEEVNCIFDKNTTDSFQQRESSSTSDIKISSLSKESPNEQERNTPEIKSVRDNSHSCELLDDEDEKDFHGYSEESENFTDKSVTPDFYMSEGNDPDQKRILKEKLDNKMVQTKRSQTTTLQPKTPSPRRSEEQSVIGLIRPIAIKRKLEKRRDVMPENLENEFDVFKLFIDFRCNSHFPQFISASIKKFPGMVVGKDLKERAETMYELMQTIIDMTGKSPVFLCSKYKKMFVRYLWEIFTTELFEYIWPPLIERNEQNIVFVCNQQDVILSNIISIHQFIAPHHFDLAFFETEKGKESVDLIGSHLRQINMVKSPRNKAFQVYNTFLLTIDIISKLQPTTVSADLLLPTIIFAIIHSAPLHLVSTIEYLKAFIPRWANISSEVTYYITNLHSAVLFLLDLKQVNLTLSPTDYSLFLYYAKRRINPFIKPKSIFLKDNITWNLEGEKHESEVLTILFKSEVSELDDEDLPVLLSCLKQLNSENNNL</sequence>
<name>A0A0A1U8M3_ENTIV</name>
<protein>
    <recommendedName>
        <fullName evidence="2">VPS9 domain-containing protein</fullName>
    </recommendedName>
</protein>
<feature type="compositionally biased region" description="Basic and acidic residues" evidence="1">
    <location>
        <begin position="263"/>
        <end position="282"/>
    </location>
</feature>
<dbReference type="SUPFAM" id="SSF109993">
    <property type="entry name" value="VPS9 domain"/>
    <property type="match status" value="1"/>
</dbReference>
<feature type="compositionally biased region" description="Low complexity" evidence="1">
    <location>
        <begin position="248"/>
        <end position="261"/>
    </location>
</feature>
<evidence type="ECO:0000259" key="2">
    <source>
        <dbReference type="PROSITE" id="PS51205"/>
    </source>
</evidence>
<dbReference type="SMART" id="SM00167">
    <property type="entry name" value="VPS9"/>
    <property type="match status" value="1"/>
</dbReference>
<dbReference type="PANTHER" id="PTHR23101:SF25">
    <property type="entry name" value="GTPASE-ACTIVATING PROTEIN AND VPS9 DOMAIN-CONTAINING PROTEIN 1"/>
    <property type="match status" value="1"/>
</dbReference>
<keyword evidence="4" id="KW-1185">Reference proteome</keyword>
<dbReference type="GO" id="GO:0016192">
    <property type="term" value="P:vesicle-mediated transport"/>
    <property type="evidence" value="ECO:0007669"/>
    <property type="project" value="InterPro"/>
</dbReference>
<dbReference type="AlphaFoldDB" id="A0A0A1U8M3"/>
<dbReference type="Gene3D" id="1.20.1050.80">
    <property type="entry name" value="VPS9 domain"/>
    <property type="match status" value="1"/>
</dbReference>
<dbReference type="GO" id="GO:0030139">
    <property type="term" value="C:endocytic vesicle"/>
    <property type="evidence" value="ECO:0007669"/>
    <property type="project" value="TreeGrafter"/>
</dbReference>
<dbReference type="KEGG" id="eiv:EIN_227460"/>
<feature type="region of interest" description="Disordered" evidence="1">
    <location>
        <begin position="244"/>
        <end position="321"/>
    </location>
</feature>
<dbReference type="RefSeq" id="XP_004255104.1">
    <property type="nucleotide sequence ID" value="XM_004255056.1"/>
</dbReference>
<reference evidence="3 4" key="1">
    <citation type="submission" date="2012-10" db="EMBL/GenBank/DDBJ databases">
        <authorList>
            <person name="Zafar N."/>
            <person name="Inman J."/>
            <person name="Hall N."/>
            <person name="Lorenzi H."/>
            <person name="Caler E."/>
        </authorList>
    </citation>
    <scope>NUCLEOTIDE SEQUENCE [LARGE SCALE GENOMIC DNA]</scope>
    <source>
        <strain evidence="3 4">IP1</strain>
    </source>
</reference>
<dbReference type="Proteomes" id="UP000014680">
    <property type="component" value="Unassembled WGS sequence"/>
</dbReference>
<dbReference type="InterPro" id="IPR045046">
    <property type="entry name" value="Vps9-like"/>
</dbReference>
<dbReference type="GO" id="GO:0005085">
    <property type="term" value="F:guanyl-nucleotide exchange factor activity"/>
    <property type="evidence" value="ECO:0007669"/>
    <property type="project" value="InterPro"/>
</dbReference>
<dbReference type="OrthoDB" id="300289at2759"/>
<evidence type="ECO:0000313" key="3">
    <source>
        <dbReference type="EMBL" id="ELP88333.1"/>
    </source>
</evidence>
<accession>A0A0A1U8M3</accession>
<dbReference type="EMBL" id="KB206756">
    <property type="protein sequence ID" value="ELP88333.1"/>
    <property type="molecule type" value="Genomic_DNA"/>
</dbReference>
<dbReference type="InterPro" id="IPR003123">
    <property type="entry name" value="VPS9"/>
</dbReference>
<organism evidence="3 4">
    <name type="scientific">Entamoeba invadens IP1</name>
    <dbReference type="NCBI Taxonomy" id="370355"/>
    <lineage>
        <taxon>Eukaryota</taxon>
        <taxon>Amoebozoa</taxon>
        <taxon>Evosea</taxon>
        <taxon>Archamoebae</taxon>
        <taxon>Mastigamoebida</taxon>
        <taxon>Entamoebidae</taxon>
        <taxon>Entamoeba</taxon>
    </lineage>
</organism>
<dbReference type="PANTHER" id="PTHR23101">
    <property type="entry name" value="RAB GDP/GTP EXCHANGE FACTOR"/>
    <property type="match status" value="1"/>
</dbReference>
<dbReference type="GeneID" id="14887105"/>
<dbReference type="InterPro" id="IPR037191">
    <property type="entry name" value="VPS9_dom_sf"/>
</dbReference>
<dbReference type="Pfam" id="PF02204">
    <property type="entry name" value="VPS9"/>
    <property type="match status" value="1"/>
</dbReference>
<evidence type="ECO:0000256" key="1">
    <source>
        <dbReference type="SAM" id="MobiDB-lite"/>
    </source>
</evidence>
<proteinExistence type="predicted"/>
<feature type="compositionally biased region" description="Polar residues" evidence="1">
    <location>
        <begin position="337"/>
        <end position="350"/>
    </location>
</feature>
<dbReference type="GO" id="GO:0005829">
    <property type="term" value="C:cytosol"/>
    <property type="evidence" value="ECO:0007669"/>
    <property type="project" value="TreeGrafter"/>
</dbReference>
<feature type="region of interest" description="Disordered" evidence="1">
    <location>
        <begin position="337"/>
        <end position="359"/>
    </location>
</feature>